<feature type="region of interest" description="Disordered" evidence="1">
    <location>
        <begin position="960"/>
        <end position="995"/>
    </location>
</feature>
<feature type="region of interest" description="Disordered" evidence="1">
    <location>
        <begin position="505"/>
        <end position="570"/>
    </location>
</feature>
<evidence type="ECO:0000256" key="1">
    <source>
        <dbReference type="SAM" id="MobiDB-lite"/>
    </source>
</evidence>
<dbReference type="GO" id="GO:0005096">
    <property type="term" value="F:GTPase activator activity"/>
    <property type="evidence" value="ECO:0007669"/>
    <property type="project" value="InterPro"/>
</dbReference>
<feature type="compositionally biased region" description="Low complexity" evidence="1">
    <location>
        <begin position="862"/>
        <end position="871"/>
    </location>
</feature>
<feature type="region of interest" description="Disordered" evidence="1">
    <location>
        <begin position="1108"/>
        <end position="1129"/>
    </location>
</feature>
<dbReference type="Proteomes" id="UP000076532">
    <property type="component" value="Unassembled WGS sequence"/>
</dbReference>
<dbReference type="InterPro" id="IPR008936">
    <property type="entry name" value="Rho_GTPase_activation_prot"/>
</dbReference>
<feature type="compositionally biased region" description="Low complexity" evidence="1">
    <location>
        <begin position="981"/>
        <end position="995"/>
    </location>
</feature>
<feature type="compositionally biased region" description="Acidic residues" evidence="1">
    <location>
        <begin position="874"/>
        <end position="884"/>
    </location>
</feature>
<dbReference type="CDD" id="cd00159">
    <property type="entry name" value="RhoGAP"/>
    <property type="match status" value="1"/>
</dbReference>
<feature type="compositionally biased region" description="Polar residues" evidence="1">
    <location>
        <begin position="1176"/>
        <end position="1196"/>
    </location>
</feature>
<feature type="region of interest" description="Disordered" evidence="1">
    <location>
        <begin position="1174"/>
        <end position="1233"/>
    </location>
</feature>
<sequence length="1306" mass="139097">MFRSTDRQKRSPGPQVPSASRSQHSLPSTSFSPSSSGHTLQHATHPSHSSQSHFVSPDSSAPFHLSTPSSTGKRHWPPPSGTSAPASTSSVGQMGQSLTRPEPPVPQAAHLALALGGSKGFKFRNAFGGRRKQSEEATLPTTPISSSSLNSRRGNGMERASSDTLDEGVGARRPAARQLTSQISTVFSARKATPTPPPSPSPYPTPAPPPRPIMAQPSGNYAPSRPSGDHRGIDLAERPSQEAGNQRRVWERAEQEKADVKELWRKSDSNMSFNTIRPELASVANRTSRPVSMADSLHSTHTIIPVNKRLSALITDVDFAMAEEDHGAAGTGTGPSPPGSFKSKKRRSSSLSFSSQFPRALVPAAYEEPAYGEPQAVGRSQSESPRLSPTPIITDSLVLNRAAASGYISPISSNSAVQSAGNNIQGRLAAWSATAPMMPVQPGRRIPAAPARDMRPPPNPYRQAPPPAPRQAALSISNSTGLAAGLAKRAVERMGRAWGGIHHGSNSAAAGSISSSSASTHSSQLSTEDFRAPSTPVSINKKKHRRTPGGASSGNLSINSTSTSESDSSSLAAGSFVGRCIREPLRDGGMVFGRELKRCVAETALQAAPSPSAAPDNRPQHHRTASGSKTHKGDDVTELESRRLPALVVRCTQHILTWGVQEEGLFRVTGRHGHMTKLRKAFDTGDLDPHAVASVFKAYIRELPEPILTYALMPYFDTAIAAETQNRQSFDSDRPTKAPNTLRKPPSLSTLAMPNFSNMRPPSDQFVDALKSLIAALPQENRDLLRTIIEVIKETAKHSKETKMPLSNLLLLFCPSTSMSPPLLRAFCEAEDIWDGDDHTDVTDVKRRLTIKASSLTRDDSSSSADSSLSSNDGFDDVLTDDDEGNKRNTMISDHAVTPTAKASVALDQSPVYAPARPRGGARRAPISTLYLDTASADDLSLQSFGMHDDEVKLSLADSLSSRSSTASPVSPDPSNPFSPPSLSHSMESLTSLEASSSSHLPLAARTSHNEGLSLPYNPMFGKAATLPLSPTPTQSAPNVSEFGIVQFPSSGSPPMKHRPSVPLMTMTPPTYSSSSSPPSVRTARLKKPSLHLLFTRKSSASLTGLSTASISAPVPRSPPASSGSPISPDSWRARASIASIASIASSEPPVLDLALETTPLDLKKYLAQEKRRTLNARQRQADSFYSARESLSPSDGLSPVTPIPSKRPMTPSPISQTSSTSTSGSKDTPIADFYSTPCSSVTSFHEAPPARPRARPSQASLASTSFNHLSMALPDESMIEDDWAHSVIAASETEGGWKNVLKFFG</sequence>
<feature type="compositionally biased region" description="Low complexity" evidence="1">
    <location>
        <begin position="81"/>
        <end position="90"/>
    </location>
</feature>
<dbReference type="SUPFAM" id="SSF48350">
    <property type="entry name" value="GTPase activation domain, GAP"/>
    <property type="match status" value="1"/>
</dbReference>
<feature type="region of interest" description="Disordered" evidence="1">
    <location>
        <begin position="726"/>
        <end position="750"/>
    </location>
</feature>
<dbReference type="Pfam" id="PF00620">
    <property type="entry name" value="RhoGAP"/>
    <property type="match status" value="1"/>
</dbReference>
<dbReference type="GO" id="GO:0007264">
    <property type="term" value="P:small GTPase-mediated signal transduction"/>
    <property type="evidence" value="ECO:0007669"/>
    <property type="project" value="InterPro"/>
</dbReference>
<dbReference type="InterPro" id="IPR039767">
    <property type="entry name" value="RALBP1"/>
</dbReference>
<protein>
    <submittedName>
        <fullName evidence="3">RhoGAP-domain-containing protein</fullName>
    </submittedName>
</protein>
<evidence type="ECO:0000259" key="2">
    <source>
        <dbReference type="PROSITE" id="PS50238"/>
    </source>
</evidence>
<dbReference type="STRING" id="436010.A0A166GLV7"/>
<proteinExistence type="predicted"/>
<feature type="region of interest" description="Disordered" evidence="1">
    <location>
        <begin position="1242"/>
        <end position="1261"/>
    </location>
</feature>
<keyword evidence="4" id="KW-1185">Reference proteome</keyword>
<evidence type="ECO:0000313" key="3">
    <source>
        <dbReference type="EMBL" id="KZP17966.1"/>
    </source>
</evidence>
<dbReference type="Gene3D" id="1.10.555.10">
    <property type="entry name" value="Rho GTPase activation protein"/>
    <property type="match status" value="1"/>
</dbReference>
<feature type="compositionally biased region" description="Basic and acidic residues" evidence="1">
    <location>
        <begin position="227"/>
        <end position="240"/>
    </location>
</feature>
<feature type="region of interest" description="Disordered" evidence="1">
    <location>
        <begin position="607"/>
        <end position="638"/>
    </location>
</feature>
<reference evidence="3 4" key="1">
    <citation type="journal article" date="2016" name="Mol. Biol. Evol.">
        <title>Comparative Genomics of Early-Diverging Mushroom-Forming Fungi Provides Insights into the Origins of Lignocellulose Decay Capabilities.</title>
        <authorList>
            <person name="Nagy L.G."/>
            <person name="Riley R."/>
            <person name="Tritt A."/>
            <person name="Adam C."/>
            <person name="Daum C."/>
            <person name="Floudas D."/>
            <person name="Sun H."/>
            <person name="Yadav J.S."/>
            <person name="Pangilinan J."/>
            <person name="Larsson K.H."/>
            <person name="Matsuura K."/>
            <person name="Barry K."/>
            <person name="Labutti K."/>
            <person name="Kuo R."/>
            <person name="Ohm R.A."/>
            <person name="Bhattacharya S.S."/>
            <person name="Shirouzu T."/>
            <person name="Yoshinaga Y."/>
            <person name="Martin F.M."/>
            <person name="Grigoriev I.V."/>
            <person name="Hibbett D.S."/>
        </authorList>
    </citation>
    <scope>NUCLEOTIDE SEQUENCE [LARGE SCALE GENOMIC DNA]</scope>
    <source>
        <strain evidence="3 4">CBS 109695</strain>
    </source>
</reference>
<dbReference type="OrthoDB" id="185175at2759"/>
<dbReference type="GO" id="GO:0031267">
    <property type="term" value="F:small GTPase binding"/>
    <property type="evidence" value="ECO:0007669"/>
    <property type="project" value="InterPro"/>
</dbReference>
<dbReference type="SMART" id="SM00324">
    <property type="entry name" value="RhoGAP"/>
    <property type="match status" value="1"/>
</dbReference>
<feature type="compositionally biased region" description="Low complexity" evidence="1">
    <location>
        <begin position="22"/>
        <end position="40"/>
    </location>
</feature>
<feature type="compositionally biased region" description="Low complexity" evidence="1">
    <location>
        <begin position="960"/>
        <end position="970"/>
    </location>
</feature>
<dbReference type="PANTHER" id="PTHR12783:SF5">
    <property type="entry name" value="RALA-BINDING PROTEIN 1"/>
    <property type="match status" value="1"/>
</dbReference>
<organism evidence="3 4">
    <name type="scientific">Athelia psychrophila</name>
    <dbReference type="NCBI Taxonomy" id="1759441"/>
    <lineage>
        <taxon>Eukaryota</taxon>
        <taxon>Fungi</taxon>
        <taxon>Dikarya</taxon>
        <taxon>Basidiomycota</taxon>
        <taxon>Agaricomycotina</taxon>
        <taxon>Agaricomycetes</taxon>
        <taxon>Agaricomycetidae</taxon>
        <taxon>Atheliales</taxon>
        <taxon>Atheliaceae</taxon>
        <taxon>Athelia</taxon>
    </lineage>
</organism>
<feature type="compositionally biased region" description="Polar residues" evidence="1">
    <location>
        <begin position="41"/>
        <end position="59"/>
    </location>
</feature>
<feature type="region of interest" description="Disordered" evidence="1">
    <location>
        <begin position="326"/>
        <end position="354"/>
    </location>
</feature>
<feature type="compositionally biased region" description="Pro residues" evidence="1">
    <location>
        <begin position="971"/>
        <end position="980"/>
    </location>
</feature>
<dbReference type="EMBL" id="KV417577">
    <property type="protein sequence ID" value="KZP17966.1"/>
    <property type="molecule type" value="Genomic_DNA"/>
</dbReference>
<feature type="compositionally biased region" description="Low complexity" evidence="1">
    <location>
        <begin position="1209"/>
        <end position="1229"/>
    </location>
</feature>
<feature type="compositionally biased region" description="Low complexity" evidence="1">
    <location>
        <begin position="505"/>
        <end position="523"/>
    </location>
</feature>
<feature type="region of interest" description="Disordered" evidence="1">
    <location>
        <begin position="435"/>
        <end position="473"/>
    </location>
</feature>
<accession>A0A166GLV7</accession>
<dbReference type="InterPro" id="IPR000198">
    <property type="entry name" value="RhoGAP_dom"/>
</dbReference>
<feature type="compositionally biased region" description="Polar residues" evidence="1">
    <location>
        <begin position="178"/>
        <end position="187"/>
    </location>
</feature>
<feature type="domain" description="Rho-GAP" evidence="2">
    <location>
        <begin position="637"/>
        <end position="857"/>
    </location>
</feature>
<gene>
    <name evidence="3" type="ORF">FIBSPDRAFT_893863</name>
</gene>
<feature type="compositionally biased region" description="Low complexity" evidence="1">
    <location>
        <begin position="139"/>
        <end position="154"/>
    </location>
</feature>
<feature type="compositionally biased region" description="Low complexity" evidence="1">
    <location>
        <begin position="555"/>
        <end position="570"/>
    </location>
</feature>
<evidence type="ECO:0000313" key="4">
    <source>
        <dbReference type="Proteomes" id="UP000076532"/>
    </source>
</evidence>
<feature type="compositionally biased region" description="Pro residues" evidence="1">
    <location>
        <begin position="456"/>
        <end position="469"/>
    </location>
</feature>
<feature type="region of interest" description="Disordered" evidence="1">
    <location>
        <begin position="856"/>
        <end position="896"/>
    </location>
</feature>
<feature type="compositionally biased region" description="Pro residues" evidence="1">
    <location>
        <begin position="194"/>
        <end position="212"/>
    </location>
</feature>
<feature type="region of interest" description="Disordered" evidence="1">
    <location>
        <begin position="1"/>
        <end position="247"/>
    </location>
</feature>
<name>A0A166GLV7_9AGAM</name>
<dbReference type="PANTHER" id="PTHR12783">
    <property type="entry name" value="RALA BINDING PROTEIN 1 RALBP1"/>
    <property type="match status" value="1"/>
</dbReference>
<dbReference type="PROSITE" id="PS50238">
    <property type="entry name" value="RHOGAP"/>
    <property type="match status" value="1"/>
</dbReference>